<accession>A0ABX4ZR27</accession>
<organism evidence="4 5">
    <name type="scientific">Avibacterium endocarditidis</name>
    <dbReference type="NCBI Taxonomy" id="380674"/>
    <lineage>
        <taxon>Bacteria</taxon>
        <taxon>Pseudomonadati</taxon>
        <taxon>Pseudomonadota</taxon>
        <taxon>Gammaproteobacteria</taxon>
        <taxon>Pasteurellales</taxon>
        <taxon>Pasteurellaceae</taxon>
        <taxon>Avibacterium</taxon>
    </lineage>
</organism>
<dbReference type="PANTHER" id="PTHR20857">
    <property type="entry name" value="THIAMINE-PHOSPHATE PYROPHOSPHORYLASE"/>
    <property type="match status" value="1"/>
</dbReference>
<dbReference type="InterPro" id="IPR013785">
    <property type="entry name" value="Aldolase_TIM"/>
</dbReference>
<name>A0ABX4ZR27_9PAST</name>
<dbReference type="EMBL" id="PQVI01000118">
    <property type="protein sequence ID" value="POY41958.1"/>
    <property type="molecule type" value="Genomic_DNA"/>
</dbReference>
<evidence type="ECO:0000313" key="4">
    <source>
        <dbReference type="EMBL" id="POY41958.1"/>
    </source>
</evidence>
<protein>
    <recommendedName>
        <fullName evidence="3">Thiamine phosphate synthase/TenI domain-containing protein</fullName>
    </recommendedName>
</protein>
<proteinExistence type="predicted"/>
<keyword evidence="5" id="KW-1185">Reference proteome</keyword>
<dbReference type="PANTHER" id="PTHR20857:SF15">
    <property type="entry name" value="THIAMINE-PHOSPHATE SYNTHASE"/>
    <property type="match status" value="1"/>
</dbReference>
<sequence length="62" mass="6521">MGIHFISTLRQQGINKPLVAIGGIRTEHVPALLQAGADGVAVISTIMQAEDITATIQKILAK</sequence>
<dbReference type="SUPFAM" id="SSF51391">
    <property type="entry name" value="Thiamin phosphate synthase"/>
    <property type="match status" value="1"/>
</dbReference>
<dbReference type="Pfam" id="PF02581">
    <property type="entry name" value="TMP-TENI"/>
    <property type="match status" value="1"/>
</dbReference>
<dbReference type="Proteomes" id="UP000237229">
    <property type="component" value="Unassembled WGS sequence"/>
</dbReference>
<dbReference type="Gene3D" id="3.20.20.70">
    <property type="entry name" value="Aldolase class I"/>
    <property type="match status" value="1"/>
</dbReference>
<feature type="domain" description="Thiamine phosphate synthase/TenI" evidence="3">
    <location>
        <begin position="2"/>
        <end position="46"/>
    </location>
</feature>
<dbReference type="CDD" id="cd00564">
    <property type="entry name" value="TMP_TenI"/>
    <property type="match status" value="1"/>
</dbReference>
<reference evidence="4 5" key="1">
    <citation type="submission" date="2018-02" db="EMBL/GenBank/DDBJ databases">
        <title>Classification genera of Pasteurellaceae by whole genome sequence comparison.</title>
        <authorList>
            <person name="Christensen H."/>
        </authorList>
    </citation>
    <scope>NUCLEOTIDE SEQUENCE [LARGE SCALE GENOMIC DNA]</scope>
    <source>
        <strain evidence="4 5">20186H4H1</strain>
    </source>
</reference>
<evidence type="ECO:0000256" key="1">
    <source>
        <dbReference type="ARBA" id="ARBA00004948"/>
    </source>
</evidence>
<dbReference type="InterPro" id="IPR036206">
    <property type="entry name" value="ThiamineP_synth_sf"/>
</dbReference>
<evidence type="ECO:0000259" key="3">
    <source>
        <dbReference type="Pfam" id="PF02581"/>
    </source>
</evidence>
<evidence type="ECO:0000256" key="2">
    <source>
        <dbReference type="ARBA" id="ARBA00022977"/>
    </source>
</evidence>
<evidence type="ECO:0000313" key="5">
    <source>
        <dbReference type="Proteomes" id="UP000237229"/>
    </source>
</evidence>
<gene>
    <name evidence="4" type="ORF">C3Z13_08795</name>
</gene>
<comment type="caution">
    <text evidence="4">The sequence shown here is derived from an EMBL/GenBank/DDBJ whole genome shotgun (WGS) entry which is preliminary data.</text>
</comment>
<keyword evidence="2" id="KW-0784">Thiamine biosynthesis</keyword>
<dbReference type="InterPro" id="IPR022998">
    <property type="entry name" value="ThiamineP_synth_TenI"/>
</dbReference>
<comment type="pathway">
    <text evidence="1">Cofactor biosynthesis; thiamine diphosphate biosynthesis.</text>
</comment>